<keyword evidence="2 4" id="KW-0862">Zinc</keyword>
<dbReference type="GO" id="GO:0046872">
    <property type="term" value="F:metal ion binding"/>
    <property type="evidence" value="ECO:0007669"/>
    <property type="project" value="UniProtKB-KW"/>
</dbReference>
<keyword evidence="3 4" id="KW-0440">LIM domain</keyword>
<evidence type="ECO:0000313" key="7">
    <source>
        <dbReference type="EMBL" id="KAG5851020.1"/>
    </source>
</evidence>
<feature type="region of interest" description="Disordered" evidence="5">
    <location>
        <begin position="371"/>
        <end position="403"/>
    </location>
</feature>
<dbReference type="EMBL" id="JAFIRN010000004">
    <property type="protein sequence ID" value="KAG5851020.1"/>
    <property type="molecule type" value="Genomic_DNA"/>
</dbReference>
<feature type="region of interest" description="Disordered" evidence="5">
    <location>
        <begin position="98"/>
        <end position="120"/>
    </location>
</feature>
<evidence type="ECO:0000256" key="3">
    <source>
        <dbReference type="ARBA" id="ARBA00023038"/>
    </source>
</evidence>
<dbReference type="SMART" id="SM00132">
    <property type="entry name" value="LIM"/>
    <property type="match status" value="1"/>
</dbReference>
<dbReference type="Pfam" id="PF00412">
    <property type="entry name" value="LIM"/>
    <property type="match status" value="1"/>
</dbReference>
<dbReference type="Gene3D" id="2.10.110.10">
    <property type="entry name" value="Cysteine Rich Protein"/>
    <property type="match status" value="1"/>
</dbReference>
<sequence length="403" mass="45358">MEVKSSLRRAQSLKNVSPGHVRSWTEAGLWDRRKSVSQLVAQYQTSLDPGTTSQAETQKDATDGDLPQLENISSARNETPTALEALLKRNVLRKYQWEQSPHGEGAKLSRSRSMENLPRHRPGSISALRALFESKAVLKQKTSSANVSNKTIVTPTVNGNVEIEMLAENSKTQSLPTTVDKVEEVGQKDVNMVQSNRRRTISGISLEKSGGQDDEKRRSLVDHKDFSSVYGQEKPSASVKALSALYLSKLAAVESKGHSIKPDCAAQDHMLSPVKKNTASKFQIPTKELCSACLKPVYPMEKTVADKFIFHNNCFCCKHCKKKLSILNYAPLYGEFYCMFHYQQLFRTRGNYDEGFGHKQHKDRWLQRTKERISDNEKDHKEPQLLSKASDMDMEFSAECTSP</sequence>
<dbReference type="AlphaFoldDB" id="A0A9D3MPN3"/>
<gene>
    <name evidence="7" type="ORF">ANANG_G00088580</name>
</gene>
<dbReference type="PANTHER" id="PTHR24206">
    <property type="entry name" value="OS06G0237300 PROTEIN"/>
    <property type="match status" value="1"/>
</dbReference>
<proteinExistence type="predicted"/>
<name>A0A9D3MPN3_ANGAN</name>
<feature type="compositionally biased region" description="Basic and acidic residues" evidence="5">
    <location>
        <begin position="371"/>
        <end position="383"/>
    </location>
</feature>
<dbReference type="InterPro" id="IPR001781">
    <property type="entry name" value="Znf_LIM"/>
</dbReference>
<accession>A0A9D3MPN3</accession>
<keyword evidence="8" id="KW-1185">Reference proteome</keyword>
<dbReference type="SUPFAM" id="SSF57716">
    <property type="entry name" value="Glucocorticoid receptor-like (DNA-binding domain)"/>
    <property type="match status" value="2"/>
</dbReference>
<evidence type="ECO:0000259" key="6">
    <source>
        <dbReference type="PROSITE" id="PS50023"/>
    </source>
</evidence>
<feature type="domain" description="LIM zinc-binding" evidence="6">
    <location>
        <begin position="288"/>
        <end position="348"/>
    </location>
</feature>
<comment type="caution">
    <text evidence="7">The sequence shown here is derived from an EMBL/GenBank/DDBJ whole genome shotgun (WGS) entry which is preliminary data.</text>
</comment>
<feature type="compositionally biased region" description="Polar residues" evidence="5">
    <location>
        <begin position="45"/>
        <end position="56"/>
    </location>
</feature>
<evidence type="ECO:0000313" key="8">
    <source>
        <dbReference type="Proteomes" id="UP001044222"/>
    </source>
</evidence>
<evidence type="ECO:0000256" key="1">
    <source>
        <dbReference type="ARBA" id="ARBA00022723"/>
    </source>
</evidence>
<evidence type="ECO:0000256" key="5">
    <source>
        <dbReference type="SAM" id="MobiDB-lite"/>
    </source>
</evidence>
<dbReference type="PROSITE" id="PS00478">
    <property type="entry name" value="LIM_DOMAIN_1"/>
    <property type="match status" value="1"/>
</dbReference>
<dbReference type="Proteomes" id="UP001044222">
    <property type="component" value="Unassembled WGS sequence"/>
</dbReference>
<evidence type="ECO:0000256" key="2">
    <source>
        <dbReference type="ARBA" id="ARBA00022833"/>
    </source>
</evidence>
<dbReference type="PROSITE" id="PS50023">
    <property type="entry name" value="LIM_DOMAIN_2"/>
    <property type="match status" value="1"/>
</dbReference>
<organism evidence="7 8">
    <name type="scientific">Anguilla anguilla</name>
    <name type="common">European freshwater eel</name>
    <name type="synonym">Muraena anguilla</name>
    <dbReference type="NCBI Taxonomy" id="7936"/>
    <lineage>
        <taxon>Eukaryota</taxon>
        <taxon>Metazoa</taxon>
        <taxon>Chordata</taxon>
        <taxon>Craniata</taxon>
        <taxon>Vertebrata</taxon>
        <taxon>Euteleostomi</taxon>
        <taxon>Actinopterygii</taxon>
        <taxon>Neopterygii</taxon>
        <taxon>Teleostei</taxon>
        <taxon>Anguilliformes</taxon>
        <taxon>Anguillidae</taxon>
        <taxon>Anguilla</taxon>
    </lineage>
</organism>
<evidence type="ECO:0000256" key="4">
    <source>
        <dbReference type="PROSITE-ProRule" id="PRU00125"/>
    </source>
</evidence>
<keyword evidence="1 4" id="KW-0479">Metal-binding</keyword>
<reference evidence="7" key="1">
    <citation type="submission" date="2021-01" db="EMBL/GenBank/DDBJ databases">
        <title>A chromosome-scale assembly of European eel, Anguilla anguilla.</title>
        <authorList>
            <person name="Henkel C."/>
            <person name="Jong-Raadsen S.A."/>
            <person name="Dufour S."/>
            <person name="Weltzien F.-A."/>
            <person name="Palstra A.P."/>
            <person name="Pelster B."/>
            <person name="Spaink H.P."/>
            <person name="Van Den Thillart G.E."/>
            <person name="Jansen H."/>
            <person name="Zahm M."/>
            <person name="Klopp C."/>
            <person name="Cedric C."/>
            <person name="Louis A."/>
            <person name="Berthelot C."/>
            <person name="Parey E."/>
            <person name="Roest Crollius H."/>
            <person name="Montfort J."/>
            <person name="Robinson-Rechavi M."/>
            <person name="Bucao C."/>
            <person name="Bouchez O."/>
            <person name="Gislard M."/>
            <person name="Lluch J."/>
            <person name="Milhes M."/>
            <person name="Lampietro C."/>
            <person name="Lopez Roques C."/>
            <person name="Donnadieu C."/>
            <person name="Braasch I."/>
            <person name="Desvignes T."/>
            <person name="Postlethwait J."/>
            <person name="Bobe J."/>
            <person name="Guiguen Y."/>
            <person name="Dirks R."/>
        </authorList>
    </citation>
    <scope>NUCLEOTIDE SEQUENCE</scope>
    <source>
        <strain evidence="7">Tag_6206</strain>
        <tissue evidence="7">Liver</tissue>
    </source>
</reference>
<feature type="region of interest" description="Disordered" evidence="5">
    <location>
        <begin position="45"/>
        <end position="77"/>
    </location>
</feature>
<protein>
    <recommendedName>
        <fullName evidence="6">LIM zinc-binding domain-containing protein</fullName>
    </recommendedName>
</protein>